<accession>A0ABX7SW48</accession>
<feature type="compositionally biased region" description="Basic residues" evidence="1">
    <location>
        <begin position="336"/>
        <end position="355"/>
    </location>
</feature>
<evidence type="ECO:0000313" key="3">
    <source>
        <dbReference type="Proteomes" id="UP000663935"/>
    </source>
</evidence>
<proteinExistence type="predicted"/>
<gene>
    <name evidence="2" type="ORF">JL193_13950</name>
</gene>
<dbReference type="InterPro" id="IPR025737">
    <property type="entry name" value="FApF"/>
</dbReference>
<dbReference type="Proteomes" id="UP000663935">
    <property type="component" value="Chromosome"/>
</dbReference>
<sequence length="403" mass="47392">MLKIIFNPFLPYMNTRQKTLFLLFFLVGFRSLYAQYTDVINSNKPGFSESPYSVGSGVYQFESNLFFRNTSIERTFTRPQSFGIDVLFRTSFFLERLELNTQFSYQKDKVAFKNIFTSHYFTSGFGKMTIGAKYLVFQQEYEDKSKEVRSWKRRHAFDMKRLVPSVSIYLGMNTDFVNDIYKTGGITPKVGLLLQNNLTRDFNVITNVYYDKIGSDFAEFSYIITATQNFSDQWSAFFENQTIYQKYQTNTNLGAGLAYLYNRDLQINASGRLLLEGKAQGFYAGLGVSYRINNHEDSYIELDENGQELKDTPITRYNKKQNSFFNRLFSIFKKKDKNTRTRPKRSRRSKTKNKKSGFFSRLFGKKETKAKKEETEIEKLEREIKELEEEMKKEEKKKKKGNN</sequence>
<dbReference type="EMBL" id="CP071795">
    <property type="protein sequence ID" value="QTD37201.1"/>
    <property type="molecule type" value="Genomic_DNA"/>
</dbReference>
<reference evidence="2 3" key="1">
    <citation type="submission" date="2021-03" db="EMBL/GenBank/DDBJ databases">
        <title>Complete genome of Polaribacter_sp.G4M1.</title>
        <authorList>
            <person name="Jeong S.W."/>
            <person name="Bae J.W."/>
        </authorList>
    </citation>
    <scope>NUCLEOTIDE SEQUENCE [LARGE SCALE GENOMIC DNA]</scope>
    <source>
        <strain evidence="2 3">G4M1</strain>
    </source>
</reference>
<keyword evidence="3" id="KW-1185">Reference proteome</keyword>
<feature type="compositionally biased region" description="Basic and acidic residues" evidence="1">
    <location>
        <begin position="364"/>
        <end position="378"/>
    </location>
</feature>
<dbReference type="RefSeq" id="WP_207971375.1">
    <property type="nucleotide sequence ID" value="NZ_CP071795.1"/>
</dbReference>
<name>A0ABX7SW48_9FLAO</name>
<evidence type="ECO:0000256" key="1">
    <source>
        <dbReference type="SAM" id="MobiDB-lite"/>
    </source>
</evidence>
<feature type="region of interest" description="Disordered" evidence="1">
    <location>
        <begin position="336"/>
        <end position="378"/>
    </location>
</feature>
<evidence type="ECO:0000313" key="2">
    <source>
        <dbReference type="EMBL" id="QTD37201.1"/>
    </source>
</evidence>
<dbReference type="Pfam" id="PF13557">
    <property type="entry name" value="Phenol_MetA_deg"/>
    <property type="match status" value="1"/>
</dbReference>
<protein>
    <submittedName>
        <fullName evidence="2">Transporter</fullName>
    </submittedName>
</protein>
<organism evidence="2 3">
    <name type="scientific">Polaribacter batillariae</name>
    <dbReference type="NCBI Taxonomy" id="2808900"/>
    <lineage>
        <taxon>Bacteria</taxon>
        <taxon>Pseudomonadati</taxon>
        <taxon>Bacteroidota</taxon>
        <taxon>Flavobacteriia</taxon>
        <taxon>Flavobacteriales</taxon>
        <taxon>Flavobacteriaceae</taxon>
    </lineage>
</organism>